<evidence type="ECO:0000256" key="11">
    <source>
        <dbReference type="RuleBase" id="RU003357"/>
    </source>
</evidence>
<organism evidence="15 16">
    <name type="scientific">Methylophilus medardicus</name>
    <dbReference type="NCBI Taxonomy" id="2588534"/>
    <lineage>
        <taxon>Bacteria</taxon>
        <taxon>Pseudomonadati</taxon>
        <taxon>Pseudomonadota</taxon>
        <taxon>Betaproteobacteria</taxon>
        <taxon>Nitrosomonadales</taxon>
        <taxon>Methylophilaceae</taxon>
        <taxon>Methylophilus</taxon>
    </lineage>
</organism>
<evidence type="ECO:0000256" key="10">
    <source>
        <dbReference type="PROSITE-ProRule" id="PRU01360"/>
    </source>
</evidence>
<keyword evidence="5 10" id="KW-0812">Transmembrane</keyword>
<keyword evidence="7 10" id="KW-0472">Membrane</keyword>
<evidence type="ECO:0000313" key="15">
    <source>
        <dbReference type="EMBL" id="QDC43794.1"/>
    </source>
</evidence>
<dbReference type="PANTHER" id="PTHR30069:SF39">
    <property type="entry name" value="BLL6183 PROTEIN"/>
    <property type="match status" value="1"/>
</dbReference>
<feature type="domain" description="TonB-dependent receptor plug" evidence="14">
    <location>
        <begin position="68"/>
        <end position="179"/>
    </location>
</feature>
<dbReference type="Gene3D" id="2.40.170.20">
    <property type="entry name" value="TonB-dependent receptor, beta-barrel domain"/>
    <property type="match status" value="1"/>
</dbReference>
<evidence type="ECO:0000256" key="8">
    <source>
        <dbReference type="ARBA" id="ARBA00023170"/>
    </source>
</evidence>
<keyword evidence="6 11" id="KW-0798">TonB box</keyword>
<evidence type="ECO:0000256" key="3">
    <source>
        <dbReference type="ARBA" id="ARBA00022448"/>
    </source>
</evidence>
<dbReference type="Pfam" id="PF07715">
    <property type="entry name" value="Plug"/>
    <property type="match status" value="1"/>
</dbReference>
<keyword evidence="9 10" id="KW-0998">Cell outer membrane</keyword>
<evidence type="ECO:0000256" key="2">
    <source>
        <dbReference type="ARBA" id="ARBA00009810"/>
    </source>
</evidence>
<proteinExistence type="inferred from homology"/>
<keyword evidence="4 10" id="KW-1134">Transmembrane beta strand</keyword>
<evidence type="ECO:0000256" key="4">
    <source>
        <dbReference type="ARBA" id="ARBA00022452"/>
    </source>
</evidence>
<evidence type="ECO:0000259" key="14">
    <source>
        <dbReference type="Pfam" id="PF07715"/>
    </source>
</evidence>
<evidence type="ECO:0000313" key="16">
    <source>
        <dbReference type="Proteomes" id="UP000311008"/>
    </source>
</evidence>
<dbReference type="Gene3D" id="2.170.130.10">
    <property type="entry name" value="TonB-dependent receptor, plug domain"/>
    <property type="match status" value="1"/>
</dbReference>
<comment type="similarity">
    <text evidence="2 10 11">Belongs to the TonB-dependent receptor family.</text>
</comment>
<dbReference type="InterPro" id="IPR037066">
    <property type="entry name" value="Plug_dom_sf"/>
</dbReference>
<keyword evidence="8 15" id="KW-0675">Receptor</keyword>
<accession>A0A5B8CR87</accession>
<evidence type="ECO:0000256" key="12">
    <source>
        <dbReference type="SAM" id="SignalP"/>
    </source>
</evidence>
<evidence type="ECO:0000256" key="1">
    <source>
        <dbReference type="ARBA" id="ARBA00004571"/>
    </source>
</evidence>
<evidence type="ECO:0000256" key="9">
    <source>
        <dbReference type="ARBA" id="ARBA00023237"/>
    </source>
</evidence>
<protein>
    <submittedName>
        <fullName evidence="15">TonB-dependent receptor</fullName>
    </submittedName>
</protein>
<evidence type="ECO:0000256" key="6">
    <source>
        <dbReference type="ARBA" id="ARBA00023077"/>
    </source>
</evidence>
<dbReference type="AlphaFoldDB" id="A0A5B8CR87"/>
<keyword evidence="16" id="KW-1185">Reference proteome</keyword>
<name>A0A5B8CR87_9PROT</name>
<gene>
    <name evidence="15" type="ORF">FIU01_04170</name>
</gene>
<sequence>MFSKKLKSGLCLAVYSCVSIAADGEAGAVNPPAKPVDSKTIELDEIQVKAKRRRIITPLPGLPIERETATTNIQSATGKEIADSKATNVTEFLNGNMQSVTVTDYAGNPFQQDLNFRGFTASPQIGTPQGISVYLDGVRINEPFGEVVNWDLIPMNAISTLNIIPGSNPMFGHNTIGGALAITTKDGFSDHFMRAQYLAGDWGREQVQFSNGIHGERFALFTAYSHFKEDGWRVNSPSNVRQLFNKATVRLDSGEINFTALHVNAALLGNGLLPKEMAAYDREQVFTSPDEAKNSLEHYNLGGTWYVSDRVSISGQIYRRKVAQDAIGADVYPGYKRLYSNWQDVGQNDANGDGIDEVVGAMNGLLNYSSLRSTADGASVQATFDGDKHQVAVGAAYDENEIKFLQSQVLAELDADHIARLTTNPFFADNGYGGQTSLPGIIRNNLTGTSQTKALFMSDTYSPIDTLHITYGARLSWSNVKNYLIADRGLDMYQFQNNVLTNPARQRCRIGNSGDPLARFICTTGDYDYRSFNPSLGLSWEAQENLTAYGNVSKGSRVPSVIELGCARDKEGENQSDNVQYGCTIPTALTADPYLKQVRSTAYETGLRGRIADFDWNIGAFLTDLKDDILFVPLGRKNRGVFDNFGKTRREGIEMGLKGVWGNSTINFNYTWMRATFQSSAQLINDANSSNTSATDGQAYVNISPGDELPGMPNHIVQANWNYRFTPAFDATLSMIAHASSYVRGNENNAHQPRAALMVGTRDIYDFTGPGSIPGYAVFNFRANYRFDNGVSLFARVDNIFDKEYATAGNLGRNPFAANGAFKFDPVTIDGDWKNSTFISPGAPRAAWFGLNIDWGWDKVKKSKAVQELAD</sequence>
<dbReference type="InterPro" id="IPR012910">
    <property type="entry name" value="Plug_dom"/>
</dbReference>
<dbReference type="GO" id="GO:0009279">
    <property type="term" value="C:cell outer membrane"/>
    <property type="evidence" value="ECO:0007669"/>
    <property type="project" value="UniProtKB-SubCell"/>
</dbReference>
<keyword evidence="3 10" id="KW-0813">Transport</keyword>
<dbReference type="PROSITE" id="PS52016">
    <property type="entry name" value="TONB_DEPENDENT_REC_3"/>
    <property type="match status" value="1"/>
</dbReference>
<feature type="signal peptide" evidence="12">
    <location>
        <begin position="1"/>
        <end position="21"/>
    </location>
</feature>
<evidence type="ECO:0000256" key="7">
    <source>
        <dbReference type="ARBA" id="ARBA00023136"/>
    </source>
</evidence>
<keyword evidence="12" id="KW-0732">Signal</keyword>
<dbReference type="InterPro" id="IPR036942">
    <property type="entry name" value="Beta-barrel_TonB_sf"/>
</dbReference>
<comment type="subcellular location">
    <subcellularLocation>
        <location evidence="1 10">Cell outer membrane</location>
        <topology evidence="1 10">Multi-pass membrane protein</topology>
    </subcellularLocation>
</comment>
<dbReference type="GO" id="GO:0015344">
    <property type="term" value="F:siderophore uptake transmembrane transporter activity"/>
    <property type="evidence" value="ECO:0007669"/>
    <property type="project" value="TreeGrafter"/>
</dbReference>
<dbReference type="PANTHER" id="PTHR30069">
    <property type="entry name" value="TONB-DEPENDENT OUTER MEMBRANE RECEPTOR"/>
    <property type="match status" value="1"/>
</dbReference>
<evidence type="ECO:0000259" key="13">
    <source>
        <dbReference type="Pfam" id="PF00593"/>
    </source>
</evidence>
<feature type="domain" description="TonB-dependent receptor-like beta-barrel" evidence="13">
    <location>
        <begin position="332"/>
        <end position="800"/>
    </location>
</feature>
<dbReference type="OrthoDB" id="8530571at2"/>
<dbReference type="InterPro" id="IPR039426">
    <property type="entry name" value="TonB-dep_rcpt-like"/>
</dbReference>
<dbReference type="KEGG" id="mmec:FIU01_04170"/>
<dbReference type="SUPFAM" id="SSF56935">
    <property type="entry name" value="Porins"/>
    <property type="match status" value="1"/>
</dbReference>
<dbReference type="EMBL" id="CP040946">
    <property type="protein sequence ID" value="QDC43794.1"/>
    <property type="molecule type" value="Genomic_DNA"/>
</dbReference>
<dbReference type="Pfam" id="PF00593">
    <property type="entry name" value="TonB_dep_Rec_b-barrel"/>
    <property type="match status" value="1"/>
</dbReference>
<dbReference type="Proteomes" id="UP000311008">
    <property type="component" value="Chromosome"/>
</dbReference>
<evidence type="ECO:0000256" key="5">
    <source>
        <dbReference type="ARBA" id="ARBA00022692"/>
    </source>
</evidence>
<reference evidence="16" key="1">
    <citation type="journal article" date="2019" name="ISME J.">
        <title>Evolution in action: habitat transition from sediment to the pelagial leads to genome streamlining in Methylophilaceae.</title>
        <authorList>
            <person name="Salcher M."/>
            <person name="Schaefle D."/>
            <person name="Kaspar M."/>
            <person name="Neuenschwander S.M."/>
            <person name="Ghai R."/>
        </authorList>
    </citation>
    <scope>NUCLEOTIDE SEQUENCE [LARGE SCALE GENOMIC DNA]</scope>
    <source>
        <strain evidence="16">MMS-M-51</strain>
    </source>
</reference>
<dbReference type="GO" id="GO:0044718">
    <property type="term" value="P:siderophore transmembrane transport"/>
    <property type="evidence" value="ECO:0007669"/>
    <property type="project" value="TreeGrafter"/>
</dbReference>
<dbReference type="RefSeq" id="WP_140003142.1">
    <property type="nucleotide sequence ID" value="NZ_CP040946.1"/>
</dbReference>
<feature type="chain" id="PRO_5022904660" evidence="12">
    <location>
        <begin position="22"/>
        <end position="871"/>
    </location>
</feature>
<dbReference type="InterPro" id="IPR000531">
    <property type="entry name" value="Beta-barrel_TonB"/>
</dbReference>